<proteinExistence type="predicted"/>
<evidence type="ECO:0000313" key="3">
    <source>
        <dbReference type="Proteomes" id="UP000796880"/>
    </source>
</evidence>
<comment type="caution">
    <text evidence="2">The sequence shown here is derived from an EMBL/GenBank/DDBJ whole genome shotgun (WGS) entry which is preliminary data.</text>
</comment>
<name>A0A8K0E0R3_9ROSA</name>
<gene>
    <name evidence="2" type="ORF">FNV43_RR21447</name>
</gene>
<dbReference type="InterPro" id="IPR053168">
    <property type="entry name" value="Glutamic_endopeptidase"/>
</dbReference>
<dbReference type="EMBL" id="VOIH02000009">
    <property type="protein sequence ID" value="KAF3438683.1"/>
    <property type="molecule type" value="Genomic_DNA"/>
</dbReference>
<dbReference type="PANTHER" id="PTHR31589:SF233">
    <property type="entry name" value="PROTEIN, PUTATIVE (DUF239)-RELATED"/>
    <property type="match status" value="1"/>
</dbReference>
<dbReference type="PANTHER" id="PTHR31589">
    <property type="entry name" value="PROTEIN, PUTATIVE (DUF239)-RELATED-RELATED"/>
    <property type="match status" value="1"/>
</dbReference>
<dbReference type="AlphaFoldDB" id="A0A8K0E0R3"/>
<accession>A0A8K0E0R3</accession>
<dbReference type="PROSITE" id="PS52045">
    <property type="entry name" value="NEPROSIN_PEP_CD"/>
    <property type="match status" value="1"/>
</dbReference>
<feature type="domain" description="Neprosin PEP catalytic" evidence="1">
    <location>
        <begin position="1"/>
        <end position="119"/>
    </location>
</feature>
<protein>
    <recommendedName>
        <fullName evidence="1">Neprosin PEP catalytic domain-containing protein</fullName>
    </recommendedName>
</protein>
<keyword evidence="3" id="KW-1185">Reference proteome</keyword>
<dbReference type="InterPro" id="IPR004314">
    <property type="entry name" value="Neprosin"/>
</dbReference>
<organism evidence="2 3">
    <name type="scientific">Rhamnella rubrinervis</name>
    <dbReference type="NCBI Taxonomy" id="2594499"/>
    <lineage>
        <taxon>Eukaryota</taxon>
        <taxon>Viridiplantae</taxon>
        <taxon>Streptophyta</taxon>
        <taxon>Embryophyta</taxon>
        <taxon>Tracheophyta</taxon>
        <taxon>Spermatophyta</taxon>
        <taxon>Magnoliopsida</taxon>
        <taxon>eudicotyledons</taxon>
        <taxon>Gunneridae</taxon>
        <taxon>Pentapetalae</taxon>
        <taxon>rosids</taxon>
        <taxon>fabids</taxon>
        <taxon>Rosales</taxon>
        <taxon>Rhamnaceae</taxon>
        <taxon>rhamnoid group</taxon>
        <taxon>Rhamneae</taxon>
        <taxon>Rhamnella</taxon>
    </lineage>
</organism>
<dbReference type="OrthoDB" id="1858978at2759"/>
<dbReference type="Pfam" id="PF03080">
    <property type="entry name" value="Neprosin"/>
    <property type="match status" value="1"/>
</dbReference>
<reference evidence="2" key="1">
    <citation type="submission" date="2020-03" db="EMBL/GenBank/DDBJ databases">
        <title>A high-quality chromosome-level genome assembly of a woody plant with both climbing and erect habits, Rhamnella rubrinervis.</title>
        <authorList>
            <person name="Lu Z."/>
            <person name="Yang Y."/>
            <person name="Zhu X."/>
            <person name="Sun Y."/>
        </authorList>
    </citation>
    <scope>NUCLEOTIDE SEQUENCE</scope>
    <source>
        <strain evidence="2">BYM</strain>
        <tissue evidence="2">Leaf</tissue>
    </source>
</reference>
<dbReference type="Proteomes" id="UP000796880">
    <property type="component" value="Unassembled WGS sequence"/>
</dbReference>
<evidence type="ECO:0000313" key="2">
    <source>
        <dbReference type="EMBL" id="KAF3438683.1"/>
    </source>
</evidence>
<evidence type="ECO:0000259" key="1">
    <source>
        <dbReference type="PROSITE" id="PS52045"/>
    </source>
</evidence>
<sequence>MAQNNLRIGYWPKELFNHSGDDAAVVRYGGTTSASTETGLSPQMGTGSLPNRDYTTRVGFFIRNKILGSDFVMNDILSTKMAKNVDSSAACYDLGYYGFVSTDVRETFSYGGPGGASCDLPSRSKTKCLFPQFGVVLSMESSQEDEMALQEALGSLSLEAKVEEASRIADHVLVGKLLSSCPFRWFTVAEEDKEMVFKKRSWSISGAHFILKEWPEDLSPREKGEERADVGLEVFSTFKDEIQDIDSNLALISKLKGISIASTSDGSIQTHTVSTQERMEMEGIHKIGDGRGRGKQEIEEGFEGCLDLRRWFIGLKAAIE</sequence>